<evidence type="ECO:0000259" key="3">
    <source>
        <dbReference type="PROSITE" id="PS50222"/>
    </source>
</evidence>
<evidence type="ECO:0000259" key="2">
    <source>
        <dbReference type="PROSITE" id="PS50076"/>
    </source>
</evidence>
<dbReference type="PANTHER" id="PTHR45089:SF24">
    <property type="entry name" value="DNAJ HEAT SHOCK N-TERMINAL DOMAIN-CONTAINING PROTEIN"/>
    <property type="match status" value="1"/>
</dbReference>
<reference evidence="4 5" key="1">
    <citation type="journal article" date="2018" name="Proc. Natl. Acad. Sci. U.S.A.">
        <title>Draft genome sequence of Camellia sinensis var. sinensis provides insights into the evolution of the tea genome and tea quality.</title>
        <authorList>
            <person name="Wei C."/>
            <person name="Yang H."/>
            <person name="Wang S."/>
            <person name="Zhao J."/>
            <person name="Liu C."/>
            <person name="Gao L."/>
            <person name="Xia E."/>
            <person name="Lu Y."/>
            <person name="Tai Y."/>
            <person name="She G."/>
            <person name="Sun J."/>
            <person name="Cao H."/>
            <person name="Tong W."/>
            <person name="Gao Q."/>
            <person name="Li Y."/>
            <person name="Deng W."/>
            <person name="Jiang X."/>
            <person name="Wang W."/>
            <person name="Chen Q."/>
            <person name="Zhang S."/>
            <person name="Li H."/>
            <person name="Wu J."/>
            <person name="Wang P."/>
            <person name="Li P."/>
            <person name="Shi C."/>
            <person name="Zheng F."/>
            <person name="Jian J."/>
            <person name="Huang B."/>
            <person name="Shan D."/>
            <person name="Shi M."/>
            <person name="Fang C."/>
            <person name="Yue Y."/>
            <person name="Li F."/>
            <person name="Li D."/>
            <person name="Wei S."/>
            <person name="Han B."/>
            <person name="Jiang C."/>
            <person name="Yin Y."/>
            <person name="Xia T."/>
            <person name="Zhang Z."/>
            <person name="Bennetzen J.L."/>
            <person name="Zhao S."/>
            <person name="Wan X."/>
        </authorList>
    </citation>
    <scope>NUCLEOTIDE SEQUENCE [LARGE SCALE GENOMIC DNA]</scope>
    <source>
        <strain evidence="5">cv. Shuchazao</strain>
        <tissue evidence="4">Leaf</tissue>
    </source>
</reference>
<feature type="region of interest" description="Disordered" evidence="1">
    <location>
        <begin position="242"/>
        <end position="325"/>
    </location>
</feature>
<dbReference type="InterPro" id="IPR002048">
    <property type="entry name" value="EF_hand_dom"/>
</dbReference>
<proteinExistence type="predicted"/>
<name>A0A4S4EMU2_CAMSN</name>
<dbReference type="SUPFAM" id="SSF47473">
    <property type="entry name" value="EF-hand"/>
    <property type="match status" value="1"/>
</dbReference>
<dbReference type="CDD" id="cd06257">
    <property type="entry name" value="DnaJ"/>
    <property type="match status" value="1"/>
</dbReference>
<dbReference type="Pfam" id="PF11926">
    <property type="entry name" value="DUF3444"/>
    <property type="match status" value="2"/>
</dbReference>
<dbReference type="InterPro" id="IPR011992">
    <property type="entry name" value="EF-hand-dom_pair"/>
</dbReference>
<evidence type="ECO:0000256" key="1">
    <source>
        <dbReference type="SAM" id="MobiDB-lite"/>
    </source>
</evidence>
<dbReference type="GO" id="GO:0005509">
    <property type="term" value="F:calcium ion binding"/>
    <property type="evidence" value="ECO:0007669"/>
    <property type="project" value="InterPro"/>
</dbReference>
<dbReference type="InterPro" id="IPR036869">
    <property type="entry name" value="J_dom_sf"/>
</dbReference>
<feature type="compositionally biased region" description="Polar residues" evidence="1">
    <location>
        <begin position="242"/>
        <end position="256"/>
    </location>
</feature>
<feature type="compositionally biased region" description="Basic and acidic residues" evidence="1">
    <location>
        <begin position="740"/>
        <end position="753"/>
    </location>
</feature>
<organism evidence="4 5">
    <name type="scientific">Camellia sinensis var. sinensis</name>
    <name type="common">China tea</name>
    <dbReference type="NCBI Taxonomy" id="542762"/>
    <lineage>
        <taxon>Eukaryota</taxon>
        <taxon>Viridiplantae</taxon>
        <taxon>Streptophyta</taxon>
        <taxon>Embryophyta</taxon>
        <taxon>Tracheophyta</taxon>
        <taxon>Spermatophyta</taxon>
        <taxon>Magnoliopsida</taxon>
        <taxon>eudicotyledons</taxon>
        <taxon>Gunneridae</taxon>
        <taxon>Pentapetalae</taxon>
        <taxon>asterids</taxon>
        <taxon>Ericales</taxon>
        <taxon>Theaceae</taxon>
        <taxon>Camellia</taxon>
    </lineage>
</organism>
<keyword evidence="5" id="KW-1185">Reference proteome</keyword>
<feature type="compositionally biased region" description="Polar residues" evidence="1">
    <location>
        <begin position="264"/>
        <end position="275"/>
    </location>
</feature>
<dbReference type="Gene3D" id="1.10.287.110">
    <property type="entry name" value="DnaJ domain"/>
    <property type="match status" value="1"/>
</dbReference>
<dbReference type="PROSITE" id="PS50076">
    <property type="entry name" value="DNAJ_2"/>
    <property type="match status" value="1"/>
</dbReference>
<dbReference type="Proteomes" id="UP000306102">
    <property type="component" value="Unassembled WGS sequence"/>
</dbReference>
<feature type="region of interest" description="Disordered" evidence="1">
    <location>
        <begin position="435"/>
        <end position="489"/>
    </location>
</feature>
<evidence type="ECO:0000313" key="5">
    <source>
        <dbReference type="Proteomes" id="UP000306102"/>
    </source>
</evidence>
<dbReference type="EMBL" id="SDRB02003290">
    <property type="protein sequence ID" value="THG17983.1"/>
    <property type="molecule type" value="Genomic_DNA"/>
</dbReference>
<dbReference type="InterPro" id="IPR001623">
    <property type="entry name" value="DnaJ_domain"/>
</dbReference>
<feature type="region of interest" description="Disordered" evidence="1">
    <location>
        <begin position="130"/>
        <end position="152"/>
    </location>
</feature>
<dbReference type="PANTHER" id="PTHR45089">
    <property type="entry name" value="DNAJ HEAT SHOCK AMINO-TERMINAL DOMAIN PROTEIN-RELATED"/>
    <property type="match status" value="1"/>
</dbReference>
<gene>
    <name evidence="4" type="ORF">TEA_011599</name>
</gene>
<dbReference type="PRINTS" id="PR00625">
    <property type="entry name" value="JDOMAIN"/>
</dbReference>
<feature type="compositionally biased region" description="Polar residues" evidence="1">
    <location>
        <begin position="462"/>
        <end position="475"/>
    </location>
</feature>
<dbReference type="SMART" id="SM00271">
    <property type="entry name" value="DnaJ"/>
    <property type="match status" value="1"/>
</dbReference>
<feature type="compositionally biased region" description="Basic and acidic residues" evidence="1">
    <location>
        <begin position="440"/>
        <end position="459"/>
    </location>
</feature>
<dbReference type="Gene3D" id="1.10.238.10">
    <property type="entry name" value="EF-hand"/>
    <property type="match status" value="1"/>
</dbReference>
<dbReference type="InterPro" id="IPR024593">
    <property type="entry name" value="DUF3444"/>
</dbReference>
<dbReference type="Pfam" id="PF00226">
    <property type="entry name" value="DnaJ"/>
    <property type="match status" value="1"/>
</dbReference>
<evidence type="ECO:0008006" key="6">
    <source>
        <dbReference type="Google" id="ProtNLM"/>
    </source>
</evidence>
<comment type="caution">
    <text evidence="4">The sequence shown here is derived from an EMBL/GenBank/DDBJ whole genome shotgun (WGS) entry which is preliminary data.</text>
</comment>
<feature type="compositionally biased region" description="Acidic residues" evidence="1">
    <location>
        <begin position="365"/>
        <end position="375"/>
    </location>
</feature>
<feature type="compositionally biased region" description="Polar residues" evidence="1">
    <location>
        <begin position="143"/>
        <end position="152"/>
    </location>
</feature>
<dbReference type="STRING" id="542762.A0A4S4EMU2"/>
<feature type="compositionally biased region" description="Polar residues" evidence="1">
    <location>
        <begin position="309"/>
        <end position="319"/>
    </location>
</feature>
<feature type="domain" description="EF-hand" evidence="3">
    <location>
        <begin position="1119"/>
        <end position="1154"/>
    </location>
</feature>
<evidence type="ECO:0000313" key="4">
    <source>
        <dbReference type="EMBL" id="THG17983.1"/>
    </source>
</evidence>
<accession>A0A4S4EMU2</accession>
<feature type="domain" description="J" evidence="2">
    <location>
        <begin position="68"/>
        <end position="132"/>
    </location>
</feature>
<feature type="region of interest" description="Disordered" evidence="1">
    <location>
        <begin position="339"/>
        <end position="415"/>
    </location>
</feature>
<dbReference type="AlphaFoldDB" id="A0A4S4EMU2"/>
<protein>
    <recommendedName>
        <fullName evidence="6">J domain-containing protein</fullName>
    </recommendedName>
</protein>
<feature type="region of interest" description="Disordered" evidence="1">
    <location>
        <begin position="727"/>
        <end position="753"/>
    </location>
</feature>
<dbReference type="SUPFAM" id="SSF46565">
    <property type="entry name" value="Chaperone J-domain"/>
    <property type="match status" value="1"/>
</dbReference>
<dbReference type="PROSITE" id="PS50222">
    <property type="entry name" value="EF_HAND_2"/>
    <property type="match status" value="1"/>
</dbReference>
<feature type="compositionally biased region" description="Basic and acidic residues" evidence="1">
    <location>
        <begin position="399"/>
        <end position="410"/>
    </location>
</feature>
<sequence length="1187" mass="135999">MMDCNKEEAVRAKQIAENMMQRKDFVEARKFVLKAQRLYPDLENISQMIMVCDVHCSAENKVFGNEKDWYGILKIEPTADEASIKKQYRKFALLLHPDKNKFPGATDAFKLIGEAQRVLLDREKRMLHDSKCKASRPMAPNWGRQQASSNPNVVKQQPWVQNRFMGKPPSPFTSFTPQQQQPHAQTQPAFPNNRPTFWTVCPFCSVRYQFYREVVNKLLWCQNCKRSFTGYEAQATTSETNWTQPVFPKQENQTRGSVPKMGTSKVNPKKGSTSKVSKRRKQVSESSDDTGSSSDSEEDKVGKKRKQVAESSESCDTGNSSDSEEDIVIEEDGDVQAKQNFGCYGEYPRRSTRSKQNISYKENLSDDENLSDNDDLERPLKRGKCSGSFRAMEQEADDPLLKEEAPKMNEPDGYGVDIEGDVKEVKRKENAFHEGNLQNGKEETKKVNGDKKATEDGHKGTSAANGESPLNSIPNVATDPEIYEYPDPDFSDFDKDRKQECFAVGQTWAVYDTLDAMPRFYARIKKVFSPGFRLKITWLEPDPDDEDEIKWVEKGLPASCGNFKHGNTENTEDHPMFSHLILWEKGSRRDTYKIHPRKGETWALFKNWDIKWNSDPESRKYEFEFVEVLSDYTEGIGVSVAYLRKLRGFSCLFCRTVKDGTDSFQVPPNQLFRFSHRVPSFQMSGEERKDVPRGSFELDPACLPMNIEEIDAPQDLKVEPVAVSKENTSECHMNKNSQLDPEHISSDDGTEDPHEAFEIPDPEFYNFDDEKSAEKFETGQVWALYSDVDGLPKYYAQIKKIDRQPEFKLCIAWLAACPPPKNIVRWLDRDMLICCGRFKPKKGLSKEYTETGAFSHQLRAEHTDEKDVYAIFPKKGEVWALYKNWNAGITYSDLSSCEYDIVEILQENDVDIKVLFLEPVNGFKTVFKYQMKEGSSLTMKLPKKELLRFSHQIPFFRLTEERGGSLRGYWELDPAALPLSRHSARGGCSVNVIFWWEKTALDIQIPDTNGLINSLPLALNSSRGTVAFGKSNSMCERSNGNIYGMSVGYQVQYEMLFKEEEEDDDEDEQVNFAFAFCMSYPPCQCPPTHHIFLVMDRTTCTRSCNSYILGELNMELLSSTDERRNVAFRLYDLRQTGFIEREEVKQMVIAIMMESDVKLTDKLVEAIIDKVQCGDVELEKKIDEKIG</sequence>